<gene>
    <name evidence="3" type="ORF">L5G33_00895</name>
</gene>
<keyword evidence="1" id="KW-1133">Transmembrane helix</keyword>
<sequence>MNRSSRIELALNVLAFATVIIVCGTYLATQAYHWKPLQDTKTAYVSLTDSNLILEDTGVFVSGIRIGKVADVRIKPDGATLVLEYDADNSLPADSVLSIGLQSALGEPYLNFTPGTSGGPSLKNGATIAAENLEEPESIPGIFNQISTMSSVFDAGPMSGILKSFAEALDGTEGSLDRITDGTRLVATMLMTHSPQMRKMFSNTQVYTADLDWIVKTLPQFSGGLHDIIVTFLSALEATGDLVDKGHLNSAMRDSVQPFFAKLNPYLADIIPPVMDAIGPLMPIAFAIDDTVPQIDMSAFLAQALELLGGGDGVKLVISQPN</sequence>
<evidence type="ECO:0000313" key="4">
    <source>
        <dbReference type="Proteomes" id="UP001200110"/>
    </source>
</evidence>
<accession>A0ABS9IN84</accession>
<keyword evidence="4" id="KW-1185">Reference proteome</keyword>
<dbReference type="PANTHER" id="PTHR33371">
    <property type="entry name" value="INTERMEMBRANE PHOSPHOLIPID TRANSPORT SYSTEM BINDING PROTEIN MLAD-RELATED"/>
    <property type="match status" value="1"/>
</dbReference>
<organism evidence="3 4">
    <name type="scientific">Gordonia liuliyuniae</name>
    <dbReference type="NCBI Taxonomy" id="2911517"/>
    <lineage>
        <taxon>Bacteria</taxon>
        <taxon>Bacillati</taxon>
        <taxon>Actinomycetota</taxon>
        <taxon>Actinomycetes</taxon>
        <taxon>Mycobacteriales</taxon>
        <taxon>Gordoniaceae</taxon>
        <taxon>Gordonia</taxon>
    </lineage>
</organism>
<evidence type="ECO:0000256" key="1">
    <source>
        <dbReference type="SAM" id="Phobius"/>
    </source>
</evidence>
<dbReference type="RefSeq" id="WP_236996258.1">
    <property type="nucleotide sequence ID" value="NZ_JAKKOR010000001.1"/>
</dbReference>
<keyword evidence="1" id="KW-0472">Membrane</keyword>
<keyword evidence="1" id="KW-0812">Transmembrane</keyword>
<feature type="domain" description="Mce/MlaD" evidence="2">
    <location>
        <begin position="40"/>
        <end position="115"/>
    </location>
</feature>
<comment type="caution">
    <text evidence="3">The sequence shown here is derived from an EMBL/GenBank/DDBJ whole genome shotgun (WGS) entry which is preliminary data.</text>
</comment>
<dbReference type="InterPro" id="IPR052336">
    <property type="entry name" value="MlaD_Phospholipid_Transporter"/>
</dbReference>
<dbReference type="PANTHER" id="PTHR33371:SF4">
    <property type="entry name" value="INTERMEMBRANE PHOSPHOLIPID TRANSPORT SYSTEM BINDING PROTEIN MLAD"/>
    <property type="match status" value="1"/>
</dbReference>
<dbReference type="Pfam" id="PF02470">
    <property type="entry name" value="MlaD"/>
    <property type="match status" value="1"/>
</dbReference>
<evidence type="ECO:0000313" key="3">
    <source>
        <dbReference type="EMBL" id="MCF8587022.1"/>
    </source>
</evidence>
<proteinExistence type="predicted"/>
<name>A0ABS9IN84_9ACTN</name>
<dbReference type="InterPro" id="IPR003399">
    <property type="entry name" value="Mce/MlaD"/>
</dbReference>
<reference evidence="3 4" key="1">
    <citation type="submission" date="2022-01" db="EMBL/GenBank/DDBJ databases">
        <authorList>
            <person name="Huang Y."/>
        </authorList>
    </citation>
    <scope>NUCLEOTIDE SEQUENCE [LARGE SCALE GENOMIC DNA]</scope>
    <source>
        <strain evidence="3 4">HY366</strain>
    </source>
</reference>
<feature type="transmembrane region" description="Helical" evidence="1">
    <location>
        <begin position="9"/>
        <end position="28"/>
    </location>
</feature>
<evidence type="ECO:0000259" key="2">
    <source>
        <dbReference type="Pfam" id="PF02470"/>
    </source>
</evidence>
<protein>
    <submittedName>
        <fullName evidence="3">MlaD family protein</fullName>
    </submittedName>
</protein>
<dbReference type="EMBL" id="JAKKOR010000001">
    <property type="protein sequence ID" value="MCF8587022.1"/>
    <property type="molecule type" value="Genomic_DNA"/>
</dbReference>
<dbReference type="Proteomes" id="UP001200110">
    <property type="component" value="Unassembled WGS sequence"/>
</dbReference>